<organism evidence="2 3">
    <name type="scientific">Vespula pensylvanica</name>
    <name type="common">Western yellow jacket</name>
    <name type="synonym">Wasp</name>
    <dbReference type="NCBI Taxonomy" id="30213"/>
    <lineage>
        <taxon>Eukaryota</taxon>
        <taxon>Metazoa</taxon>
        <taxon>Ecdysozoa</taxon>
        <taxon>Arthropoda</taxon>
        <taxon>Hexapoda</taxon>
        <taxon>Insecta</taxon>
        <taxon>Pterygota</taxon>
        <taxon>Neoptera</taxon>
        <taxon>Endopterygota</taxon>
        <taxon>Hymenoptera</taxon>
        <taxon>Apocrita</taxon>
        <taxon>Aculeata</taxon>
        <taxon>Vespoidea</taxon>
        <taxon>Vespidae</taxon>
        <taxon>Vespinae</taxon>
        <taxon>Vespula</taxon>
    </lineage>
</organism>
<reference evidence="2" key="1">
    <citation type="journal article" date="2020" name="G3 (Bethesda)">
        <title>High-Quality Assemblies for Three Invasive Social Wasps from the &lt;i&gt;Vespula&lt;/i&gt; Genus.</title>
        <authorList>
            <person name="Harrop T.W.R."/>
            <person name="Guhlin J."/>
            <person name="McLaughlin G.M."/>
            <person name="Permina E."/>
            <person name="Stockwell P."/>
            <person name="Gilligan J."/>
            <person name="Le Lec M.F."/>
            <person name="Gruber M.A.M."/>
            <person name="Quinn O."/>
            <person name="Lovegrove M."/>
            <person name="Duncan E.J."/>
            <person name="Remnant E.J."/>
            <person name="Van Eeckhoven J."/>
            <person name="Graham B."/>
            <person name="Knapp R.A."/>
            <person name="Langford K.W."/>
            <person name="Kronenberg Z."/>
            <person name="Press M.O."/>
            <person name="Eacker S.M."/>
            <person name="Wilson-Rankin E.E."/>
            <person name="Purcell J."/>
            <person name="Lester P.J."/>
            <person name="Dearden P.K."/>
        </authorList>
    </citation>
    <scope>NUCLEOTIDE SEQUENCE</scope>
    <source>
        <strain evidence="2">Volc-1</strain>
    </source>
</reference>
<dbReference type="EMBL" id="JACSDY010000025">
    <property type="protein sequence ID" value="KAF7387659.1"/>
    <property type="molecule type" value="Genomic_DNA"/>
</dbReference>
<evidence type="ECO:0000313" key="3">
    <source>
        <dbReference type="Proteomes" id="UP000600918"/>
    </source>
</evidence>
<sequence>MTRILEPSHGWFRSIKRSKWYGYGEESEEDEDEDEDVEEEGKKEKEKKEEKRKVERYNHNDGRSGKTYGGLIEACALFLKKDPVGHQHFRGRAAKLQGPSRRPETLAWPPNYHYGGSPFGHGTSSGTKLHSRGLLVNPL</sequence>
<gene>
    <name evidence="2" type="ORF">H0235_018381</name>
</gene>
<dbReference type="Proteomes" id="UP000600918">
    <property type="component" value="Unassembled WGS sequence"/>
</dbReference>
<evidence type="ECO:0000313" key="2">
    <source>
        <dbReference type="EMBL" id="KAF7387659.1"/>
    </source>
</evidence>
<comment type="caution">
    <text evidence="2">The sequence shown here is derived from an EMBL/GenBank/DDBJ whole genome shotgun (WGS) entry which is preliminary data.</text>
</comment>
<dbReference type="AlphaFoldDB" id="A0A834JIF4"/>
<accession>A0A834JIF4</accession>
<protein>
    <submittedName>
        <fullName evidence="2">Uncharacterized protein</fullName>
    </submittedName>
</protein>
<name>A0A834JIF4_VESPE</name>
<feature type="compositionally biased region" description="Basic and acidic residues" evidence="1">
    <location>
        <begin position="40"/>
        <end position="64"/>
    </location>
</feature>
<evidence type="ECO:0000256" key="1">
    <source>
        <dbReference type="SAM" id="MobiDB-lite"/>
    </source>
</evidence>
<proteinExistence type="predicted"/>
<keyword evidence="3" id="KW-1185">Reference proteome</keyword>
<feature type="region of interest" description="Disordered" evidence="1">
    <location>
        <begin position="21"/>
        <end position="65"/>
    </location>
</feature>
<feature type="compositionally biased region" description="Acidic residues" evidence="1">
    <location>
        <begin position="25"/>
        <end position="39"/>
    </location>
</feature>